<proteinExistence type="predicted"/>
<evidence type="ECO:0000313" key="3">
    <source>
        <dbReference type="EMBL" id="KAL2843822.1"/>
    </source>
</evidence>
<dbReference type="Proteomes" id="UP001610444">
    <property type="component" value="Unassembled WGS sequence"/>
</dbReference>
<feature type="signal peptide" evidence="2">
    <location>
        <begin position="1"/>
        <end position="19"/>
    </location>
</feature>
<feature type="chain" id="PRO_5046146010" evidence="2">
    <location>
        <begin position="20"/>
        <end position="108"/>
    </location>
</feature>
<evidence type="ECO:0000256" key="2">
    <source>
        <dbReference type="SAM" id="SignalP"/>
    </source>
</evidence>
<dbReference type="RefSeq" id="XP_070895825.1">
    <property type="nucleotide sequence ID" value="XM_071041187.1"/>
</dbReference>
<comment type="caution">
    <text evidence="3">The sequence shown here is derived from an EMBL/GenBank/DDBJ whole genome shotgun (WGS) entry which is preliminary data.</text>
</comment>
<organism evidence="3 4">
    <name type="scientific">Aspergillus pseudodeflectus</name>
    <dbReference type="NCBI Taxonomy" id="176178"/>
    <lineage>
        <taxon>Eukaryota</taxon>
        <taxon>Fungi</taxon>
        <taxon>Dikarya</taxon>
        <taxon>Ascomycota</taxon>
        <taxon>Pezizomycotina</taxon>
        <taxon>Eurotiomycetes</taxon>
        <taxon>Eurotiomycetidae</taxon>
        <taxon>Eurotiales</taxon>
        <taxon>Aspergillaceae</taxon>
        <taxon>Aspergillus</taxon>
        <taxon>Aspergillus subgen. Nidulantes</taxon>
    </lineage>
</organism>
<evidence type="ECO:0000256" key="1">
    <source>
        <dbReference type="SAM" id="MobiDB-lite"/>
    </source>
</evidence>
<gene>
    <name evidence="3" type="ORF">BJX68DRAFT_243723</name>
</gene>
<feature type="compositionally biased region" description="Low complexity" evidence="1">
    <location>
        <begin position="42"/>
        <end position="52"/>
    </location>
</feature>
<feature type="region of interest" description="Disordered" evidence="1">
    <location>
        <begin position="31"/>
        <end position="74"/>
    </location>
</feature>
<feature type="compositionally biased region" description="Basic and acidic residues" evidence="1">
    <location>
        <begin position="62"/>
        <end position="74"/>
    </location>
</feature>
<dbReference type="EMBL" id="JBFXLR010000044">
    <property type="protein sequence ID" value="KAL2843822.1"/>
    <property type="molecule type" value="Genomic_DNA"/>
</dbReference>
<protein>
    <submittedName>
        <fullName evidence="3">Uncharacterized protein</fullName>
    </submittedName>
</protein>
<name>A0ABR4JXQ3_9EURO</name>
<dbReference type="GeneID" id="98156351"/>
<evidence type="ECO:0000313" key="4">
    <source>
        <dbReference type="Proteomes" id="UP001610444"/>
    </source>
</evidence>
<accession>A0ABR4JXQ3</accession>
<reference evidence="3 4" key="1">
    <citation type="submission" date="2024-07" db="EMBL/GenBank/DDBJ databases">
        <title>Section-level genome sequencing and comparative genomics of Aspergillus sections Usti and Cavernicolus.</title>
        <authorList>
            <consortium name="Lawrence Berkeley National Laboratory"/>
            <person name="Nybo J.L."/>
            <person name="Vesth T.C."/>
            <person name="Theobald S."/>
            <person name="Frisvad J.C."/>
            <person name="Larsen T.O."/>
            <person name="Kjaerboelling I."/>
            <person name="Rothschild-Mancinelli K."/>
            <person name="Lyhne E.K."/>
            <person name="Kogle M.E."/>
            <person name="Barry K."/>
            <person name="Clum A."/>
            <person name="Na H."/>
            <person name="Ledsgaard L."/>
            <person name="Lin J."/>
            <person name="Lipzen A."/>
            <person name="Kuo A."/>
            <person name="Riley R."/>
            <person name="Mondo S."/>
            <person name="LaButti K."/>
            <person name="Haridas S."/>
            <person name="Pangalinan J."/>
            <person name="Salamov A.A."/>
            <person name="Simmons B.A."/>
            <person name="Magnuson J.K."/>
            <person name="Chen J."/>
            <person name="Drula E."/>
            <person name="Henrissat B."/>
            <person name="Wiebenga A."/>
            <person name="Lubbers R.J."/>
            <person name="Gomes A.C."/>
            <person name="Macurrencykelacurrency M.R."/>
            <person name="Stajich J."/>
            <person name="Grigoriev I.V."/>
            <person name="Mortensen U.H."/>
            <person name="De vries R.P."/>
            <person name="Baker S.E."/>
            <person name="Andersen M.R."/>
        </authorList>
    </citation>
    <scope>NUCLEOTIDE SEQUENCE [LARGE SCALE GENOMIC DNA]</scope>
    <source>
        <strain evidence="3 4">CBS 756.74</strain>
    </source>
</reference>
<keyword evidence="2" id="KW-0732">Signal</keyword>
<sequence length="108" mass="11995">MRLSVFLWLPLLQSVAVLGHNAHGHGHLAQRHHHYHRDVQHSTSSQPQPTSPIAVSSPLVRRAHEEDDHTSIENVKIRPAADHITFADLVNCIAAKVDQNRAIDESGV</sequence>
<keyword evidence="4" id="KW-1185">Reference proteome</keyword>